<dbReference type="Pfam" id="PF00528">
    <property type="entry name" value="BPD_transp_1"/>
    <property type="match status" value="1"/>
</dbReference>
<feature type="transmembrane region" description="Helical" evidence="7">
    <location>
        <begin position="96"/>
        <end position="116"/>
    </location>
</feature>
<evidence type="ECO:0000256" key="5">
    <source>
        <dbReference type="ARBA" id="ARBA00022989"/>
    </source>
</evidence>
<dbReference type="CDD" id="cd06261">
    <property type="entry name" value="TM_PBP2"/>
    <property type="match status" value="1"/>
</dbReference>
<evidence type="ECO:0000256" key="7">
    <source>
        <dbReference type="RuleBase" id="RU363032"/>
    </source>
</evidence>
<evidence type="ECO:0000256" key="4">
    <source>
        <dbReference type="ARBA" id="ARBA00022692"/>
    </source>
</evidence>
<dbReference type="PANTHER" id="PTHR30193">
    <property type="entry name" value="ABC TRANSPORTER PERMEASE PROTEIN"/>
    <property type="match status" value="1"/>
</dbReference>
<dbReference type="SUPFAM" id="SSF161098">
    <property type="entry name" value="MetI-like"/>
    <property type="match status" value="1"/>
</dbReference>
<gene>
    <name evidence="9" type="primary">lacF</name>
    <name evidence="9" type="ORF">Pr1d_25960</name>
</gene>
<dbReference type="AlphaFoldDB" id="A0A5B9QCF3"/>
<accession>A0A5B9QCF3</accession>
<keyword evidence="5 7" id="KW-1133">Transmembrane helix</keyword>
<evidence type="ECO:0000256" key="3">
    <source>
        <dbReference type="ARBA" id="ARBA00022475"/>
    </source>
</evidence>
<feature type="transmembrane region" description="Helical" evidence="7">
    <location>
        <begin position="5"/>
        <end position="25"/>
    </location>
</feature>
<dbReference type="InterPro" id="IPR035906">
    <property type="entry name" value="MetI-like_sf"/>
</dbReference>
<organism evidence="9 10">
    <name type="scientific">Bythopirellula goksoeyrii</name>
    <dbReference type="NCBI Taxonomy" id="1400387"/>
    <lineage>
        <taxon>Bacteria</taxon>
        <taxon>Pseudomonadati</taxon>
        <taxon>Planctomycetota</taxon>
        <taxon>Planctomycetia</taxon>
        <taxon>Pirellulales</taxon>
        <taxon>Lacipirellulaceae</taxon>
        <taxon>Bythopirellula</taxon>
    </lineage>
</organism>
<comment type="similarity">
    <text evidence="7">Belongs to the binding-protein-dependent transport system permease family.</text>
</comment>
<sequence length="303" mass="33349">MVSPWIVGFAVLTLYPFLASFYWSFCRYDLLSEPKWVGLANYRRISGEVLSGGTLAQAIGNTVYYAVLSVGFSVILGVLLAVMLSWEVRGRAIFRTLCYLPSVVPIVAAAVLWMALLDPQQGLINGILAQLGIPAQGWFQSTSSALWPPAWPVDHAGRIFGSKDGLVLMGVWGVGNLLVIYLAAITEIPRQLYEAAELDGAGHWRQFWHVTLPMLSPVIFFNVVVGLIHSVQAFTQIYLVSDGQGDPAGATLTLSLHLFLAAFKELDMGYASAVAWMLFVVILLITIWLFRTSHRWVHHQGAA</sequence>
<evidence type="ECO:0000256" key="2">
    <source>
        <dbReference type="ARBA" id="ARBA00022448"/>
    </source>
</evidence>
<dbReference type="GO" id="GO:0055085">
    <property type="term" value="P:transmembrane transport"/>
    <property type="evidence" value="ECO:0007669"/>
    <property type="project" value="InterPro"/>
</dbReference>
<dbReference type="InterPro" id="IPR051393">
    <property type="entry name" value="ABC_transporter_permease"/>
</dbReference>
<dbReference type="KEGG" id="bgok:Pr1d_25960"/>
<evidence type="ECO:0000256" key="6">
    <source>
        <dbReference type="ARBA" id="ARBA00023136"/>
    </source>
</evidence>
<comment type="subcellular location">
    <subcellularLocation>
        <location evidence="1 7">Cell membrane</location>
        <topology evidence="1 7">Multi-pass membrane protein</topology>
    </subcellularLocation>
</comment>
<dbReference type="Gene3D" id="1.10.3720.10">
    <property type="entry name" value="MetI-like"/>
    <property type="match status" value="1"/>
</dbReference>
<feature type="transmembrane region" description="Helical" evidence="7">
    <location>
        <begin position="166"/>
        <end position="186"/>
    </location>
</feature>
<evidence type="ECO:0000313" key="9">
    <source>
        <dbReference type="EMBL" id="QEG35300.1"/>
    </source>
</evidence>
<keyword evidence="4 7" id="KW-0812">Transmembrane</keyword>
<dbReference type="GO" id="GO:0005886">
    <property type="term" value="C:plasma membrane"/>
    <property type="evidence" value="ECO:0007669"/>
    <property type="project" value="UniProtKB-SubCell"/>
</dbReference>
<reference evidence="9 10" key="1">
    <citation type="submission" date="2019-08" db="EMBL/GenBank/DDBJ databases">
        <title>Deep-cultivation of Planctomycetes and their phenomic and genomic characterization uncovers novel biology.</title>
        <authorList>
            <person name="Wiegand S."/>
            <person name="Jogler M."/>
            <person name="Boedeker C."/>
            <person name="Pinto D."/>
            <person name="Vollmers J."/>
            <person name="Rivas-Marin E."/>
            <person name="Kohn T."/>
            <person name="Peeters S.H."/>
            <person name="Heuer A."/>
            <person name="Rast P."/>
            <person name="Oberbeckmann S."/>
            <person name="Bunk B."/>
            <person name="Jeske O."/>
            <person name="Meyerdierks A."/>
            <person name="Storesund J.E."/>
            <person name="Kallscheuer N."/>
            <person name="Luecker S."/>
            <person name="Lage O.M."/>
            <person name="Pohl T."/>
            <person name="Merkel B.J."/>
            <person name="Hornburger P."/>
            <person name="Mueller R.-W."/>
            <person name="Bruemmer F."/>
            <person name="Labrenz M."/>
            <person name="Spormann A.M."/>
            <person name="Op den Camp H."/>
            <person name="Overmann J."/>
            <person name="Amann R."/>
            <person name="Jetten M.S.M."/>
            <person name="Mascher T."/>
            <person name="Medema M.H."/>
            <person name="Devos D.P."/>
            <person name="Kaster A.-K."/>
            <person name="Ovreas L."/>
            <person name="Rohde M."/>
            <person name="Galperin M.Y."/>
            <person name="Jogler C."/>
        </authorList>
    </citation>
    <scope>NUCLEOTIDE SEQUENCE [LARGE SCALE GENOMIC DNA]</scope>
    <source>
        <strain evidence="9 10">Pr1d</strain>
    </source>
</reference>
<name>A0A5B9QCF3_9BACT</name>
<dbReference type="EMBL" id="CP042913">
    <property type="protein sequence ID" value="QEG35300.1"/>
    <property type="molecule type" value="Genomic_DNA"/>
</dbReference>
<keyword evidence="10" id="KW-1185">Reference proteome</keyword>
<evidence type="ECO:0000313" key="10">
    <source>
        <dbReference type="Proteomes" id="UP000323917"/>
    </source>
</evidence>
<dbReference type="PROSITE" id="PS50928">
    <property type="entry name" value="ABC_TM1"/>
    <property type="match status" value="1"/>
</dbReference>
<feature type="transmembrane region" description="Helical" evidence="7">
    <location>
        <begin position="207"/>
        <end position="228"/>
    </location>
</feature>
<dbReference type="InterPro" id="IPR000515">
    <property type="entry name" value="MetI-like"/>
</dbReference>
<feature type="domain" description="ABC transmembrane type-1" evidence="8">
    <location>
        <begin position="59"/>
        <end position="289"/>
    </location>
</feature>
<feature type="transmembrane region" description="Helical" evidence="7">
    <location>
        <begin position="63"/>
        <end position="84"/>
    </location>
</feature>
<evidence type="ECO:0000256" key="1">
    <source>
        <dbReference type="ARBA" id="ARBA00004651"/>
    </source>
</evidence>
<keyword evidence="3" id="KW-1003">Cell membrane</keyword>
<proteinExistence type="inferred from homology"/>
<dbReference type="PANTHER" id="PTHR30193:SF1">
    <property type="entry name" value="ABC TRANSPORTER PERMEASE PROTEIN YESP-RELATED"/>
    <property type="match status" value="1"/>
</dbReference>
<feature type="transmembrane region" description="Helical" evidence="7">
    <location>
        <begin position="268"/>
        <end position="290"/>
    </location>
</feature>
<keyword evidence="6 7" id="KW-0472">Membrane</keyword>
<protein>
    <submittedName>
        <fullName evidence="9">Lactose transport system permease protein LacF</fullName>
    </submittedName>
</protein>
<evidence type="ECO:0000259" key="8">
    <source>
        <dbReference type="PROSITE" id="PS50928"/>
    </source>
</evidence>
<keyword evidence="2 7" id="KW-0813">Transport</keyword>
<dbReference type="Proteomes" id="UP000323917">
    <property type="component" value="Chromosome"/>
</dbReference>